<sequence length="128" mass="14065">MPFYPHTANTGGGLISRALTPAPPRPSIQDTIREAAALNEQLPPIERVHALIARLYCYISMTATELETAANDPVHDPVLAAVREARRRLARGPGNGYISAITYTRNLARSAEQLLHHHTQLPHSKENS</sequence>
<organism evidence="1 2">
    <name type="scientific">Streptomyces luteireticuli</name>
    <dbReference type="NCBI Taxonomy" id="173858"/>
    <lineage>
        <taxon>Bacteria</taxon>
        <taxon>Bacillati</taxon>
        <taxon>Actinomycetota</taxon>
        <taxon>Actinomycetes</taxon>
        <taxon>Kitasatosporales</taxon>
        <taxon>Streptomycetaceae</taxon>
        <taxon>Streptomyces</taxon>
    </lineage>
</organism>
<name>A0ABN0YW72_9ACTN</name>
<proteinExistence type="predicted"/>
<dbReference type="Proteomes" id="UP001500879">
    <property type="component" value="Unassembled WGS sequence"/>
</dbReference>
<evidence type="ECO:0000313" key="1">
    <source>
        <dbReference type="EMBL" id="GAA0414903.1"/>
    </source>
</evidence>
<reference evidence="1 2" key="1">
    <citation type="journal article" date="2019" name="Int. J. Syst. Evol. Microbiol.">
        <title>The Global Catalogue of Microorganisms (GCM) 10K type strain sequencing project: providing services to taxonomists for standard genome sequencing and annotation.</title>
        <authorList>
            <consortium name="The Broad Institute Genomics Platform"/>
            <consortium name="The Broad Institute Genome Sequencing Center for Infectious Disease"/>
            <person name="Wu L."/>
            <person name="Ma J."/>
        </authorList>
    </citation>
    <scope>NUCLEOTIDE SEQUENCE [LARGE SCALE GENOMIC DNA]</scope>
    <source>
        <strain evidence="1 2">JCM 4788</strain>
    </source>
</reference>
<gene>
    <name evidence="1" type="ORF">GCM10010357_40210</name>
</gene>
<comment type="caution">
    <text evidence="1">The sequence shown here is derived from an EMBL/GenBank/DDBJ whole genome shotgun (WGS) entry which is preliminary data.</text>
</comment>
<protein>
    <submittedName>
        <fullName evidence="1">Uncharacterized protein</fullName>
    </submittedName>
</protein>
<dbReference type="Pfam" id="PF19979">
    <property type="entry name" value="DUF6415"/>
    <property type="match status" value="1"/>
</dbReference>
<dbReference type="EMBL" id="BAAABX010000047">
    <property type="protein sequence ID" value="GAA0414903.1"/>
    <property type="molecule type" value="Genomic_DNA"/>
</dbReference>
<evidence type="ECO:0000313" key="2">
    <source>
        <dbReference type="Proteomes" id="UP001500879"/>
    </source>
</evidence>
<dbReference type="InterPro" id="IPR046300">
    <property type="entry name" value="DUF6415"/>
</dbReference>
<keyword evidence="2" id="KW-1185">Reference proteome</keyword>
<dbReference type="RefSeq" id="WP_344026287.1">
    <property type="nucleotide sequence ID" value="NZ_BAAABX010000047.1"/>
</dbReference>
<accession>A0ABN0YW72</accession>